<feature type="region of interest" description="Disordered" evidence="2">
    <location>
        <begin position="714"/>
        <end position="823"/>
    </location>
</feature>
<gene>
    <name evidence="5" type="ORF">LARSCL_LOCUS16271</name>
</gene>
<dbReference type="Pfam" id="PF01585">
    <property type="entry name" value="G-patch"/>
    <property type="match status" value="1"/>
</dbReference>
<comment type="similarity">
    <text evidence="1">Belongs to the GPATCH1 family.</text>
</comment>
<dbReference type="PANTHER" id="PTHR13384">
    <property type="entry name" value="G PATCH DOMAIN-CONTAINING PROTEIN 1"/>
    <property type="match status" value="1"/>
</dbReference>
<feature type="region of interest" description="Disordered" evidence="2">
    <location>
        <begin position="598"/>
        <end position="691"/>
    </location>
</feature>
<feature type="compositionally biased region" description="Basic and acidic residues" evidence="2">
    <location>
        <begin position="715"/>
        <end position="729"/>
    </location>
</feature>
<comment type="caution">
    <text evidence="5">The sequence shown here is derived from an EMBL/GenBank/DDBJ whole genome shotgun (WGS) entry which is preliminary data.</text>
</comment>
<evidence type="ECO:0000256" key="3">
    <source>
        <dbReference type="SAM" id="SignalP"/>
    </source>
</evidence>
<name>A0AAV2B1E2_9ARAC</name>
<reference evidence="5 6" key="1">
    <citation type="submission" date="2024-04" db="EMBL/GenBank/DDBJ databases">
        <authorList>
            <person name="Rising A."/>
            <person name="Reimegard J."/>
            <person name="Sonavane S."/>
            <person name="Akerstrom W."/>
            <person name="Nylinder S."/>
            <person name="Hedman E."/>
            <person name="Kallberg Y."/>
        </authorList>
    </citation>
    <scope>NUCLEOTIDE SEQUENCE [LARGE SCALE GENOMIC DNA]</scope>
</reference>
<dbReference type="Pfam" id="PF07713">
    <property type="entry name" value="DUF1604"/>
    <property type="match status" value="1"/>
</dbReference>
<dbReference type="PANTHER" id="PTHR13384:SF19">
    <property type="entry name" value="G PATCH DOMAIN-CONTAINING PROTEIN 1"/>
    <property type="match status" value="1"/>
</dbReference>
<evidence type="ECO:0000313" key="6">
    <source>
        <dbReference type="Proteomes" id="UP001497382"/>
    </source>
</evidence>
<evidence type="ECO:0000256" key="1">
    <source>
        <dbReference type="ARBA" id="ARBA00008600"/>
    </source>
</evidence>
<feature type="compositionally biased region" description="Basic residues" evidence="2">
    <location>
        <begin position="782"/>
        <end position="811"/>
    </location>
</feature>
<protein>
    <recommendedName>
        <fullName evidence="4">G-patch domain-containing protein</fullName>
    </recommendedName>
</protein>
<dbReference type="GO" id="GO:0003723">
    <property type="term" value="F:RNA binding"/>
    <property type="evidence" value="ECO:0007669"/>
    <property type="project" value="TreeGrafter"/>
</dbReference>
<proteinExistence type="inferred from homology"/>
<sequence>MRKFFSFYVRILLIFLICFTMEEDEDDYISFGTPLPEIEEESVLRKKAARELEVRDEKGRQRFHGAFTGGFSAGYFNTVGTKEGWTPSTFVSSRDKKSNDHRQQNPEDFMDEEDFGAFGISTRRIHTTSNFQDTSDARVSKRKFTDIDSVIPGEAPLKDIVRPVRESIGIKILRKLGWKPGQGIGPRIKKSASVKIYGCCPFPESAELEEDDPYAQSFTFAPDDTEAGIYKPKDNVFGLGYSGLSKESVLSARIDTFTPTTTKSWLKKDKKKLTISGQAFGVGTFEDDDEDIYSKDDMSQYDFSDLEVKGTSQSTNTSGSKQLSIAHNIVDGFCLASQPPAIKKYYPPPQLPPNFRPVRISVTTKTQLIQETQFKSRHNLSADERSFLLGEKKFQSFQLTKFSSSEKKSQPVVENINRGLPKNNHRFRPFPNDEEKQKRYEEYLILKDSGELHKLIQPPSMTEWEKQQELEEFARAAMLFKPLSSALSAKFESRSHLDVEHEVMDALAKARQENTKKADEKRKLVGMHNRKTSEWHPASLLCKRFNVPNPYPNSSEVSGSQKSKSLFDHLSFDSQEIAQDRQPSNSSSKIEVVEETFPVQNEKHADKLPENNLAVSANKNESTQNQLSETGRPPIDFFKDIFENSSSDEEDSSSAETENPKTPAETEIAEEEKTSSVSTSEAVVPSNKATENKKVGFGVFANLDLDALNQRTPKLKIEQKESSESKCEVMDTSENLPSKNGASSDKANIINENSTLLNDLYGPELPPNYSESSYTTPPKFEPKKKTKHKVKHKHKHHKHKNKKKKKKHSSHKSSEDSSFDSDEDIPPIVILEKFKKLQKVLK</sequence>
<feature type="compositionally biased region" description="Polar residues" evidence="2">
    <location>
        <begin position="613"/>
        <end position="629"/>
    </location>
</feature>
<feature type="compositionally biased region" description="Basic and acidic residues" evidence="2">
    <location>
        <begin position="93"/>
        <end position="105"/>
    </location>
</feature>
<evidence type="ECO:0000256" key="2">
    <source>
        <dbReference type="SAM" id="MobiDB-lite"/>
    </source>
</evidence>
<dbReference type="Pfam" id="PF26093">
    <property type="entry name" value="HTH_TGH"/>
    <property type="match status" value="1"/>
</dbReference>
<feature type="signal peptide" evidence="3">
    <location>
        <begin position="1"/>
        <end position="20"/>
    </location>
</feature>
<dbReference type="EMBL" id="CAXIEN010000258">
    <property type="protein sequence ID" value="CAL1290080.1"/>
    <property type="molecule type" value="Genomic_DNA"/>
</dbReference>
<dbReference type="GO" id="GO:0006397">
    <property type="term" value="P:mRNA processing"/>
    <property type="evidence" value="ECO:0007669"/>
    <property type="project" value="InterPro"/>
</dbReference>
<dbReference type="Proteomes" id="UP001497382">
    <property type="component" value="Unassembled WGS sequence"/>
</dbReference>
<feature type="chain" id="PRO_5043472088" description="G-patch domain-containing protein" evidence="3">
    <location>
        <begin position="21"/>
        <end position="842"/>
    </location>
</feature>
<dbReference type="InterPro" id="IPR000467">
    <property type="entry name" value="G_patch_dom"/>
</dbReference>
<dbReference type="AlphaFoldDB" id="A0AAV2B1E2"/>
<feature type="region of interest" description="Disordered" evidence="2">
    <location>
        <begin position="87"/>
        <end position="107"/>
    </location>
</feature>
<dbReference type="PROSITE" id="PS50174">
    <property type="entry name" value="G_PATCH"/>
    <property type="match status" value="1"/>
</dbReference>
<dbReference type="GO" id="GO:0005634">
    <property type="term" value="C:nucleus"/>
    <property type="evidence" value="ECO:0007669"/>
    <property type="project" value="TreeGrafter"/>
</dbReference>
<accession>A0AAV2B1E2</accession>
<keyword evidence="3" id="KW-0732">Signal</keyword>
<keyword evidence="6" id="KW-1185">Reference proteome</keyword>
<evidence type="ECO:0000313" key="5">
    <source>
        <dbReference type="EMBL" id="CAL1290080.1"/>
    </source>
</evidence>
<dbReference type="InterPro" id="IPR011666">
    <property type="entry name" value="DUF1604"/>
</dbReference>
<feature type="compositionally biased region" description="Polar residues" evidence="2">
    <location>
        <begin position="732"/>
        <end position="757"/>
    </location>
</feature>
<evidence type="ECO:0000259" key="4">
    <source>
        <dbReference type="PROSITE" id="PS50174"/>
    </source>
</evidence>
<organism evidence="5 6">
    <name type="scientific">Larinioides sclopetarius</name>
    <dbReference type="NCBI Taxonomy" id="280406"/>
    <lineage>
        <taxon>Eukaryota</taxon>
        <taxon>Metazoa</taxon>
        <taxon>Ecdysozoa</taxon>
        <taxon>Arthropoda</taxon>
        <taxon>Chelicerata</taxon>
        <taxon>Arachnida</taxon>
        <taxon>Araneae</taxon>
        <taxon>Araneomorphae</taxon>
        <taxon>Entelegynae</taxon>
        <taxon>Araneoidea</taxon>
        <taxon>Araneidae</taxon>
        <taxon>Larinioides</taxon>
    </lineage>
</organism>
<feature type="compositionally biased region" description="Low complexity" evidence="2">
    <location>
        <begin position="675"/>
        <end position="684"/>
    </location>
</feature>
<feature type="domain" description="G-patch" evidence="4">
    <location>
        <begin position="165"/>
        <end position="185"/>
    </location>
</feature>